<proteinExistence type="predicted"/>
<evidence type="ECO:0000313" key="3">
    <source>
        <dbReference type="Proteomes" id="UP001286313"/>
    </source>
</evidence>
<accession>A0AAE1F8T5</accession>
<keyword evidence="3" id="KW-1185">Reference proteome</keyword>
<dbReference type="AlphaFoldDB" id="A0AAE1F8T5"/>
<evidence type="ECO:0000256" key="1">
    <source>
        <dbReference type="SAM" id="MobiDB-lite"/>
    </source>
</evidence>
<sequence length="88" mass="9549">MREAVVVREGACVVASPGLHYRPWVGWEKVGGGFAVSPPLVSPKPSSPSLNQLHHYTQPISSHYHHHLTNPCAGSKAPDQSQAEFHTT</sequence>
<feature type="region of interest" description="Disordered" evidence="1">
    <location>
        <begin position="64"/>
        <end position="88"/>
    </location>
</feature>
<organism evidence="2 3">
    <name type="scientific">Petrolisthes cinctipes</name>
    <name type="common">Flat porcelain crab</name>
    <dbReference type="NCBI Taxonomy" id="88211"/>
    <lineage>
        <taxon>Eukaryota</taxon>
        <taxon>Metazoa</taxon>
        <taxon>Ecdysozoa</taxon>
        <taxon>Arthropoda</taxon>
        <taxon>Crustacea</taxon>
        <taxon>Multicrustacea</taxon>
        <taxon>Malacostraca</taxon>
        <taxon>Eumalacostraca</taxon>
        <taxon>Eucarida</taxon>
        <taxon>Decapoda</taxon>
        <taxon>Pleocyemata</taxon>
        <taxon>Anomura</taxon>
        <taxon>Galatheoidea</taxon>
        <taxon>Porcellanidae</taxon>
        <taxon>Petrolisthes</taxon>
    </lineage>
</organism>
<reference evidence="2" key="1">
    <citation type="submission" date="2023-10" db="EMBL/GenBank/DDBJ databases">
        <title>Genome assemblies of two species of porcelain crab, Petrolisthes cinctipes and Petrolisthes manimaculis (Anomura: Porcellanidae).</title>
        <authorList>
            <person name="Angst P."/>
        </authorList>
    </citation>
    <scope>NUCLEOTIDE SEQUENCE</scope>
    <source>
        <strain evidence="2">PB745_01</strain>
        <tissue evidence="2">Gill</tissue>
    </source>
</reference>
<comment type="caution">
    <text evidence="2">The sequence shown here is derived from an EMBL/GenBank/DDBJ whole genome shotgun (WGS) entry which is preliminary data.</text>
</comment>
<feature type="compositionally biased region" description="Polar residues" evidence="1">
    <location>
        <begin position="78"/>
        <end position="88"/>
    </location>
</feature>
<gene>
    <name evidence="2" type="ORF">Pcinc_026277</name>
</gene>
<evidence type="ECO:0000313" key="2">
    <source>
        <dbReference type="EMBL" id="KAK3868323.1"/>
    </source>
</evidence>
<dbReference type="EMBL" id="JAWQEG010003044">
    <property type="protein sequence ID" value="KAK3868323.1"/>
    <property type="molecule type" value="Genomic_DNA"/>
</dbReference>
<dbReference type="Proteomes" id="UP001286313">
    <property type="component" value="Unassembled WGS sequence"/>
</dbReference>
<name>A0AAE1F8T5_PETCI</name>
<protein>
    <submittedName>
        <fullName evidence="2">Uncharacterized protein</fullName>
    </submittedName>
</protein>